<keyword evidence="2 4" id="KW-0479">Metal-binding</keyword>
<evidence type="ECO:0000256" key="3">
    <source>
        <dbReference type="ARBA" id="ARBA00022833"/>
    </source>
</evidence>
<evidence type="ECO:0000256" key="1">
    <source>
        <dbReference type="ARBA" id="ARBA00022596"/>
    </source>
</evidence>
<dbReference type="PIRSF" id="PIRSF004761">
    <property type="entry name" value="Hydrgn_mat_HypA"/>
    <property type="match status" value="1"/>
</dbReference>
<dbReference type="InterPro" id="IPR000688">
    <property type="entry name" value="HypA/HybF"/>
</dbReference>
<dbReference type="GO" id="GO:0051604">
    <property type="term" value="P:protein maturation"/>
    <property type="evidence" value="ECO:0007669"/>
    <property type="project" value="InterPro"/>
</dbReference>
<protein>
    <recommendedName>
        <fullName evidence="4">Hydrogenase maturation factor HypA</fullName>
    </recommendedName>
</protein>
<dbReference type="EMBL" id="QOIM01000041">
    <property type="protein sequence ID" value="RCG15454.1"/>
    <property type="molecule type" value="Genomic_DNA"/>
</dbReference>
<dbReference type="HAMAP" id="MF_00213">
    <property type="entry name" value="HypA_HybF"/>
    <property type="match status" value="1"/>
</dbReference>
<sequence>MHEMSIAMAVVCQVEEAARAHGAEGVETVTLSVGELAGVVPDALRFSFSLACEGTVLAGAELVTEHVAGRARCESCGGEWATGVPPRLCCTRCGDSRTRLLSGRELGIATVRWAEGPQRARALEEL</sequence>
<evidence type="ECO:0000313" key="6">
    <source>
        <dbReference type="Proteomes" id="UP000253507"/>
    </source>
</evidence>
<feature type="binding site" evidence="4">
    <location>
        <position position="90"/>
    </location>
    <ligand>
        <name>Zn(2+)</name>
        <dbReference type="ChEBI" id="CHEBI:29105"/>
    </ligand>
</feature>
<feature type="binding site" evidence="4">
    <location>
        <position position="93"/>
    </location>
    <ligand>
        <name>Zn(2+)</name>
        <dbReference type="ChEBI" id="CHEBI:29105"/>
    </ligand>
</feature>
<dbReference type="Proteomes" id="UP000253507">
    <property type="component" value="Unassembled WGS sequence"/>
</dbReference>
<gene>
    <name evidence="4" type="primary">hypA</name>
    <name evidence="5" type="ORF">DQ392_25170</name>
</gene>
<dbReference type="Gene3D" id="3.30.2320.80">
    <property type="match status" value="1"/>
</dbReference>
<reference evidence="5 6" key="1">
    <citation type="submission" date="2018-06" db="EMBL/GenBank/DDBJ databases">
        <title>Streptomyces reniochalinae sp. nov. and Streptomyces diacarnus sp. nov. from marine sponges.</title>
        <authorList>
            <person name="Li L."/>
        </authorList>
    </citation>
    <scope>NUCLEOTIDE SEQUENCE [LARGE SCALE GENOMIC DNA]</scope>
    <source>
        <strain evidence="5 6">LHW50302</strain>
    </source>
</reference>
<proteinExistence type="inferred from homology"/>
<keyword evidence="6" id="KW-1185">Reference proteome</keyword>
<feature type="binding site" evidence="4">
    <location>
        <position position="76"/>
    </location>
    <ligand>
        <name>Zn(2+)</name>
        <dbReference type="ChEBI" id="CHEBI:29105"/>
    </ligand>
</feature>
<name>A0A367EBL8_9ACTN</name>
<dbReference type="GO" id="GO:0016151">
    <property type="term" value="F:nickel cation binding"/>
    <property type="evidence" value="ECO:0007669"/>
    <property type="project" value="UniProtKB-UniRule"/>
</dbReference>
<comment type="caution">
    <text evidence="5">The sequence shown here is derived from an EMBL/GenBank/DDBJ whole genome shotgun (WGS) entry which is preliminary data.</text>
</comment>
<organism evidence="5 6">
    <name type="scientific">Streptomyces reniochalinae</name>
    <dbReference type="NCBI Taxonomy" id="2250578"/>
    <lineage>
        <taxon>Bacteria</taxon>
        <taxon>Bacillati</taxon>
        <taxon>Actinomycetota</taxon>
        <taxon>Actinomycetes</taxon>
        <taxon>Kitasatosporales</taxon>
        <taxon>Streptomycetaceae</taxon>
        <taxon>Streptomyces</taxon>
    </lineage>
</organism>
<comment type="similarity">
    <text evidence="4">Belongs to the HypA/HybF family.</text>
</comment>
<dbReference type="PANTHER" id="PTHR34535">
    <property type="entry name" value="HYDROGENASE MATURATION FACTOR HYPA"/>
    <property type="match status" value="1"/>
</dbReference>
<keyword evidence="1 4" id="KW-0533">Nickel</keyword>
<feature type="binding site" evidence="4">
    <location>
        <position position="73"/>
    </location>
    <ligand>
        <name>Zn(2+)</name>
        <dbReference type="ChEBI" id="CHEBI:29105"/>
    </ligand>
</feature>
<dbReference type="RefSeq" id="WP_114017980.1">
    <property type="nucleotide sequence ID" value="NZ_QOIM01000041.1"/>
</dbReference>
<comment type="function">
    <text evidence="4">Involved in the maturation of [NiFe] hydrogenases. Required for nickel insertion into the metal center of the hydrogenase.</text>
</comment>
<accession>A0A367EBL8</accession>
<evidence type="ECO:0000313" key="5">
    <source>
        <dbReference type="EMBL" id="RCG15454.1"/>
    </source>
</evidence>
<evidence type="ECO:0000256" key="2">
    <source>
        <dbReference type="ARBA" id="ARBA00022723"/>
    </source>
</evidence>
<dbReference type="PANTHER" id="PTHR34535:SF3">
    <property type="entry name" value="HYDROGENASE MATURATION FACTOR HYPA"/>
    <property type="match status" value="1"/>
</dbReference>
<keyword evidence="3 4" id="KW-0862">Zinc</keyword>
<feature type="binding site" evidence="4">
    <location>
        <position position="2"/>
    </location>
    <ligand>
        <name>Ni(2+)</name>
        <dbReference type="ChEBI" id="CHEBI:49786"/>
    </ligand>
</feature>
<evidence type="ECO:0000256" key="4">
    <source>
        <dbReference type="HAMAP-Rule" id="MF_00213"/>
    </source>
</evidence>
<dbReference type="AlphaFoldDB" id="A0A367EBL8"/>
<dbReference type="OrthoDB" id="288014at2"/>
<dbReference type="GO" id="GO:0008270">
    <property type="term" value="F:zinc ion binding"/>
    <property type="evidence" value="ECO:0007669"/>
    <property type="project" value="UniProtKB-UniRule"/>
</dbReference>
<dbReference type="Pfam" id="PF01155">
    <property type="entry name" value="HypA"/>
    <property type="match status" value="1"/>
</dbReference>